<reference evidence="1" key="1">
    <citation type="journal article" date="2021" name="bioRxiv">
        <title>Unraveling nitrogen, sulfur and carbon metabolic pathways and microbial community transcriptional responses to substrate deprivation and toxicity stresses in a bioreactor mimicking anoxic brackish coastal sediment conditions.</title>
        <authorList>
            <person name="Martins P.D."/>
            <person name="Echeveste M.J."/>
            <person name="Arshad A."/>
            <person name="Kurth J."/>
            <person name="Ouboter H."/>
            <person name="Jetten M.S.M."/>
            <person name="Welte C.U."/>
        </authorList>
    </citation>
    <scope>NUCLEOTIDE SEQUENCE</scope>
    <source>
        <strain evidence="1">MAG_39</strain>
    </source>
</reference>
<protein>
    <submittedName>
        <fullName evidence="1">Uncharacterized protein</fullName>
    </submittedName>
</protein>
<dbReference type="EMBL" id="JAIOIV010000130">
    <property type="protein sequence ID" value="MBZ0157825.1"/>
    <property type="molecule type" value="Genomic_DNA"/>
</dbReference>
<proteinExistence type="predicted"/>
<organism evidence="1 2">
    <name type="scientific">Candidatus Nitrobium versatile</name>
    <dbReference type="NCBI Taxonomy" id="2884831"/>
    <lineage>
        <taxon>Bacteria</taxon>
        <taxon>Pseudomonadati</taxon>
        <taxon>Nitrospirota</taxon>
        <taxon>Nitrospiria</taxon>
        <taxon>Nitrospirales</taxon>
        <taxon>Nitrospiraceae</taxon>
        <taxon>Candidatus Nitrobium</taxon>
    </lineage>
</organism>
<sequence>MKQTNRARRYAGTFLTLVAGAGAVVGGAYLVSRIKEKQDTETRLERMEQMVEGLAGAGKGGAEAKGQG</sequence>
<name>A0A953SCW3_9BACT</name>
<gene>
    <name evidence="1" type="ORF">K8I29_16640</name>
</gene>
<dbReference type="AlphaFoldDB" id="A0A953SCW3"/>
<comment type="caution">
    <text evidence="1">The sequence shown here is derived from an EMBL/GenBank/DDBJ whole genome shotgun (WGS) entry which is preliminary data.</text>
</comment>
<reference evidence="1" key="2">
    <citation type="submission" date="2021-08" db="EMBL/GenBank/DDBJ databases">
        <authorList>
            <person name="Dalcin Martins P."/>
        </authorList>
    </citation>
    <scope>NUCLEOTIDE SEQUENCE</scope>
    <source>
        <strain evidence="1">MAG_39</strain>
    </source>
</reference>
<dbReference type="Proteomes" id="UP000705867">
    <property type="component" value="Unassembled WGS sequence"/>
</dbReference>
<accession>A0A953SCW3</accession>
<evidence type="ECO:0000313" key="1">
    <source>
        <dbReference type="EMBL" id="MBZ0157825.1"/>
    </source>
</evidence>
<evidence type="ECO:0000313" key="2">
    <source>
        <dbReference type="Proteomes" id="UP000705867"/>
    </source>
</evidence>